<dbReference type="InterPro" id="IPR050828">
    <property type="entry name" value="C-type_lectin/matrix_domain"/>
</dbReference>
<reference evidence="6" key="2">
    <citation type="submission" date="2025-09" db="UniProtKB">
        <authorList>
            <consortium name="Ensembl"/>
        </authorList>
    </citation>
    <scope>IDENTIFICATION</scope>
</reference>
<feature type="coiled-coil region" evidence="2">
    <location>
        <begin position="53"/>
        <end position="80"/>
    </location>
</feature>
<protein>
    <recommendedName>
        <fullName evidence="5">C-type lectin domain-containing protein</fullName>
    </recommendedName>
</protein>
<dbReference type="InterPro" id="IPR016186">
    <property type="entry name" value="C-type_lectin-like/link_sf"/>
</dbReference>
<evidence type="ECO:0000256" key="3">
    <source>
        <dbReference type="SAM" id="MobiDB-lite"/>
    </source>
</evidence>
<dbReference type="AlphaFoldDB" id="A0A8C4ZYI1"/>
<keyword evidence="4" id="KW-0472">Membrane</keyword>
<dbReference type="PROSITE" id="PS50041">
    <property type="entry name" value="C_TYPE_LECTIN_2"/>
    <property type="match status" value="1"/>
</dbReference>
<dbReference type="GeneTree" id="ENSGT01030000234575"/>
<feature type="region of interest" description="Disordered" evidence="3">
    <location>
        <begin position="1"/>
        <end position="21"/>
    </location>
</feature>
<proteinExistence type="predicted"/>
<dbReference type="InterPro" id="IPR016187">
    <property type="entry name" value="CTDL_fold"/>
</dbReference>
<dbReference type="PANTHER" id="PTHR45710:SF26">
    <property type="entry name" value="RH26557P"/>
    <property type="match status" value="1"/>
</dbReference>
<evidence type="ECO:0000256" key="1">
    <source>
        <dbReference type="ARBA" id="ARBA00004401"/>
    </source>
</evidence>
<feature type="compositionally biased region" description="Polar residues" evidence="3">
    <location>
        <begin position="1"/>
        <end position="18"/>
    </location>
</feature>
<dbReference type="Ensembl" id="ENSGMOT00000052719.1">
    <property type="protein sequence ID" value="ENSGMOP00000023797.1"/>
    <property type="gene ID" value="ENSGMOG00000034668.1"/>
</dbReference>
<accession>A0A8C4ZYI1</accession>
<dbReference type="PANTHER" id="PTHR45710">
    <property type="entry name" value="C-TYPE LECTIN DOMAIN-CONTAINING PROTEIN 180"/>
    <property type="match status" value="1"/>
</dbReference>
<reference evidence="6" key="1">
    <citation type="submission" date="2025-08" db="UniProtKB">
        <authorList>
            <consortium name="Ensembl"/>
        </authorList>
    </citation>
    <scope>IDENTIFICATION</scope>
</reference>
<feature type="transmembrane region" description="Helical" evidence="4">
    <location>
        <begin position="27"/>
        <end position="50"/>
    </location>
</feature>
<sequence length="209" mass="24134">MMTKSSNTLGTVRSQQPDPVSPPRWPIRAVVVLLVLLSVVLLAGLIGFVVQHKTVLDRDMEQLLQRLKNVTEQRDSLLCKQECPVGWDKFSCKCYFLFNEQESWIKSRELCVSHGADLVVVDSKEEMDFISRYGRTFWLGATDEASEGLWRWVDGTVLSADNPSWFSGKPDGGKDKNCLRNSWEDTNFKWMDERCKEINYRLCEYNLIK</sequence>
<comment type="subcellular location">
    <subcellularLocation>
        <location evidence="1">Cell membrane</location>
        <topology evidence="1">Single-pass type II membrane protein</topology>
    </subcellularLocation>
</comment>
<dbReference type="SUPFAM" id="SSF56436">
    <property type="entry name" value="C-type lectin-like"/>
    <property type="match status" value="1"/>
</dbReference>
<dbReference type="InterPro" id="IPR001304">
    <property type="entry name" value="C-type_lectin-like"/>
</dbReference>
<dbReference type="Proteomes" id="UP000694546">
    <property type="component" value="Chromosome 19"/>
</dbReference>
<organism evidence="6 7">
    <name type="scientific">Gadus morhua</name>
    <name type="common">Atlantic cod</name>
    <dbReference type="NCBI Taxonomy" id="8049"/>
    <lineage>
        <taxon>Eukaryota</taxon>
        <taxon>Metazoa</taxon>
        <taxon>Chordata</taxon>
        <taxon>Craniata</taxon>
        <taxon>Vertebrata</taxon>
        <taxon>Euteleostomi</taxon>
        <taxon>Actinopterygii</taxon>
        <taxon>Neopterygii</taxon>
        <taxon>Teleostei</taxon>
        <taxon>Neoteleostei</taxon>
        <taxon>Acanthomorphata</taxon>
        <taxon>Zeiogadaria</taxon>
        <taxon>Gadariae</taxon>
        <taxon>Gadiformes</taxon>
        <taxon>Gadoidei</taxon>
        <taxon>Gadidae</taxon>
        <taxon>Gadus</taxon>
    </lineage>
</organism>
<evidence type="ECO:0000313" key="7">
    <source>
        <dbReference type="Proteomes" id="UP000694546"/>
    </source>
</evidence>
<evidence type="ECO:0000313" key="6">
    <source>
        <dbReference type="Ensembl" id="ENSGMOP00000023797.1"/>
    </source>
</evidence>
<feature type="domain" description="C-type lectin" evidence="5">
    <location>
        <begin position="90"/>
        <end position="204"/>
    </location>
</feature>
<keyword evidence="4" id="KW-1133">Transmembrane helix</keyword>
<keyword evidence="4" id="KW-0812">Transmembrane</keyword>
<dbReference type="Gene3D" id="3.10.100.10">
    <property type="entry name" value="Mannose-Binding Protein A, subunit A"/>
    <property type="match status" value="1"/>
</dbReference>
<dbReference type="SMART" id="SM00034">
    <property type="entry name" value="CLECT"/>
    <property type="match status" value="1"/>
</dbReference>
<evidence type="ECO:0000259" key="5">
    <source>
        <dbReference type="PROSITE" id="PS50041"/>
    </source>
</evidence>
<dbReference type="Pfam" id="PF00059">
    <property type="entry name" value="Lectin_C"/>
    <property type="match status" value="1"/>
</dbReference>
<keyword evidence="2" id="KW-0175">Coiled coil</keyword>
<dbReference type="GO" id="GO:0005886">
    <property type="term" value="C:plasma membrane"/>
    <property type="evidence" value="ECO:0007669"/>
    <property type="project" value="UniProtKB-SubCell"/>
</dbReference>
<name>A0A8C4ZYI1_GADMO</name>
<keyword evidence="7" id="KW-1185">Reference proteome</keyword>
<evidence type="ECO:0000256" key="2">
    <source>
        <dbReference type="SAM" id="Coils"/>
    </source>
</evidence>
<evidence type="ECO:0000256" key="4">
    <source>
        <dbReference type="SAM" id="Phobius"/>
    </source>
</evidence>
<dbReference type="OMA" id="WICKEPA"/>